<dbReference type="SUPFAM" id="SSF53659">
    <property type="entry name" value="Isocitrate/Isopropylmalate dehydrogenase-like"/>
    <property type="match status" value="1"/>
</dbReference>
<keyword evidence="3" id="KW-0520">NAD</keyword>
<evidence type="ECO:0000313" key="5">
    <source>
        <dbReference type="Proteomes" id="UP000319263"/>
    </source>
</evidence>
<evidence type="ECO:0000313" key="4">
    <source>
        <dbReference type="EMBL" id="QDP98455.1"/>
    </source>
</evidence>
<proteinExistence type="predicted"/>
<evidence type="ECO:0000256" key="3">
    <source>
        <dbReference type="ARBA" id="ARBA00023027"/>
    </source>
</evidence>
<dbReference type="Pfam" id="PF04166">
    <property type="entry name" value="PdxA"/>
    <property type="match status" value="1"/>
</dbReference>
<organism evidence="4 5">
    <name type="scientific">Microlunatus elymi</name>
    <dbReference type="NCBI Taxonomy" id="2596828"/>
    <lineage>
        <taxon>Bacteria</taxon>
        <taxon>Bacillati</taxon>
        <taxon>Actinomycetota</taxon>
        <taxon>Actinomycetes</taxon>
        <taxon>Propionibacteriales</taxon>
        <taxon>Propionibacteriaceae</taxon>
        <taxon>Microlunatus</taxon>
    </lineage>
</organism>
<dbReference type="KEGG" id="mik:FOE78_23405"/>
<dbReference type="Proteomes" id="UP000319263">
    <property type="component" value="Chromosome"/>
</dbReference>
<dbReference type="GO" id="GO:0051287">
    <property type="term" value="F:NAD binding"/>
    <property type="evidence" value="ECO:0007669"/>
    <property type="project" value="InterPro"/>
</dbReference>
<evidence type="ECO:0000256" key="2">
    <source>
        <dbReference type="ARBA" id="ARBA00023002"/>
    </source>
</evidence>
<dbReference type="OrthoDB" id="9801783at2"/>
<accession>A0A516Q507</accession>
<dbReference type="PANTHER" id="PTHR30004:SF3">
    <property type="entry name" value="4-HYDROXYTHREONINE-4-PHOSPHATE DEHYDROGENASE 2-RELATED"/>
    <property type="match status" value="1"/>
</dbReference>
<dbReference type="RefSeq" id="WP_143988394.1">
    <property type="nucleotide sequence ID" value="NZ_CP041692.1"/>
</dbReference>
<keyword evidence="5" id="KW-1185">Reference proteome</keyword>
<keyword evidence="1" id="KW-0479">Metal-binding</keyword>
<reference evidence="4 5" key="1">
    <citation type="submission" date="2019-07" db="EMBL/GenBank/DDBJ databases">
        <title>Microlunatus dokdonensis sp. nov. isolated from the rhizospheric soil of the wild plant Elymus tsukushiensis.</title>
        <authorList>
            <person name="Ghim S.-Y."/>
            <person name="Hwang Y.-J."/>
            <person name="Son J.-S."/>
            <person name="Shin J.-H."/>
        </authorList>
    </citation>
    <scope>NUCLEOTIDE SEQUENCE [LARGE SCALE GENOMIC DNA]</scope>
    <source>
        <strain evidence="4 5">KUDC0627</strain>
    </source>
</reference>
<protein>
    <submittedName>
        <fullName evidence="4">4-hydroxythreonine-4-phosphate dehydrogenase PdxA</fullName>
    </submittedName>
</protein>
<name>A0A516Q507_9ACTN</name>
<dbReference type="PANTHER" id="PTHR30004">
    <property type="entry name" value="4-HYDROXYTHREONINE-4-PHOSPHATE DEHYDROGENASE"/>
    <property type="match status" value="1"/>
</dbReference>
<dbReference type="GO" id="GO:0016491">
    <property type="term" value="F:oxidoreductase activity"/>
    <property type="evidence" value="ECO:0007669"/>
    <property type="project" value="UniProtKB-KW"/>
</dbReference>
<gene>
    <name evidence="4" type="ORF">FOE78_23405</name>
</gene>
<dbReference type="EMBL" id="CP041692">
    <property type="protein sequence ID" value="QDP98455.1"/>
    <property type="molecule type" value="Genomic_DNA"/>
</dbReference>
<evidence type="ECO:0000256" key="1">
    <source>
        <dbReference type="ARBA" id="ARBA00022723"/>
    </source>
</evidence>
<dbReference type="InterPro" id="IPR005255">
    <property type="entry name" value="PdxA_fam"/>
</dbReference>
<sequence length="326" mass="34370">MTRKPRIALTLGDPSGVGPELAAKLLAEPETTAIADVLVVASPDELRRAAGQAGVELKVTDDPYDAQPTLVDPQRPGTLPSEIGAASAEAGEWALSGLRHALALTADGQADAICFTPLNKTSLHLAGMHEEDELRWFAKTLGYQGRTSEFNVLDGLWTGRVTSHIALADVPARITADAVAETVALLDRALRGSGIATPRIAVAALNPHAGENGSFGRQEIDEIAPGIKRAQDDGLTVDGPFPSDTVFLKAKDGLYDGVVTMYHDQGQIAMKMMGFDRGVTVQGGLPVPITTPAHGTAFDIVGRRKADLGATRNAFRLAVSLAQQDR</sequence>
<dbReference type="GO" id="GO:0046872">
    <property type="term" value="F:metal ion binding"/>
    <property type="evidence" value="ECO:0007669"/>
    <property type="project" value="UniProtKB-KW"/>
</dbReference>
<keyword evidence="2" id="KW-0560">Oxidoreductase</keyword>
<dbReference type="AlphaFoldDB" id="A0A516Q507"/>
<dbReference type="Gene3D" id="3.40.718.10">
    <property type="entry name" value="Isopropylmalate Dehydrogenase"/>
    <property type="match status" value="1"/>
</dbReference>